<dbReference type="EMBL" id="JPRM01000016">
    <property type="protein sequence ID" value="KFF16090.1"/>
    <property type="molecule type" value="Genomic_DNA"/>
</dbReference>
<dbReference type="RefSeq" id="WP_035622368.1">
    <property type="nucleotide sequence ID" value="NZ_JBEWQG010000022.1"/>
</dbReference>
<dbReference type="Pfam" id="PF09601">
    <property type="entry name" value="DUF2459"/>
    <property type="match status" value="1"/>
</dbReference>
<dbReference type="EMBL" id="MUGY01000002">
    <property type="protein sequence ID" value="OXA97627.1"/>
    <property type="molecule type" value="Genomic_DNA"/>
</dbReference>
<dbReference type="NCBIfam" id="TIGR02117">
    <property type="entry name" value="chp_urease_rgn"/>
    <property type="match status" value="1"/>
</dbReference>
<gene>
    <name evidence="2" type="ORF">B0A62_01840</name>
    <name evidence="1" type="ORF">IW20_12150</name>
</gene>
<dbReference type="Proteomes" id="UP000028712">
    <property type="component" value="Unassembled WGS sequence"/>
</dbReference>
<accession>A0A086AHC6</accession>
<dbReference type="eggNOG" id="ENOG502Z9A2">
    <property type="taxonomic scope" value="Bacteria"/>
</dbReference>
<protein>
    <submittedName>
        <fullName evidence="2">Urease-associated protein</fullName>
    </submittedName>
</protein>
<proteinExistence type="predicted"/>
<evidence type="ECO:0000313" key="4">
    <source>
        <dbReference type="Proteomes" id="UP000198424"/>
    </source>
</evidence>
<dbReference type="STRING" id="991.IW20_12150"/>
<organism evidence="1 3">
    <name type="scientific">Flavobacterium hydatis</name>
    <name type="common">Cytophaga aquatilis</name>
    <dbReference type="NCBI Taxonomy" id="991"/>
    <lineage>
        <taxon>Bacteria</taxon>
        <taxon>Pseudomonadati</taxon>
        <taxon>Bacteroidota</taxon>
        <taxon>Flavobacteriia</taxon>
        <taxon>Flavobacteriales</taxon>
        <taxon>Flavobacteriaceae</taxon>
        <taxon>Flavobacterium</taxon>
    </lineage>
</organism>
<evidence type="ECO:0000313" key="1">
    <source>
        <dbReference type="EMBL" id="KFF16090.1"/>
    </source>
</evidence>
<dbReference type="OrthoDB" id="211174at2"/>
<comment type="caution">
    <text evidence="1">The sequence shown here is derived from an EMBL/GenBank/DDBJ whole genome shotgun (WGS) entry which is preliminary data.</text>
</comment>
<dbReference type="Proteomes" id="UP000198424">
    <property type="component" value="Unassembled WGS sequence"/>
</dbReference>
<keyword evidence="4" id="KW-1185">Reference proteome</keyword>
<evidence type="ECO:0000313" key="3">
    <source>
        <dbReference type="Proteomes" id="UP000028712"/>
    </source>
</evidence>
<reference evidence="2 4" key="2">
    <citation type="submission" date="2016-11" db="EMBL/GenBank/DDBJ databases">
        <title>Whole genomes of Flavobacteriaceae.</title>
        <authorList>
            <person name="Stine C."/>
            <person name="Li C."/>
            <person name="Tadesse D."/>
        </authorList>
    </citation>
    <scope>NUCLEOTIDE SEQUENCE [LARGE SCALE GENOMIC DNA]</scope>
    <source>
        <strain evidence="2 4">ATCC 29551</strain>
    </source>
</reference>
<name>A0A086AHC6_FLAHY</name>
<dbReference type="InterPro" id="IPR011727">
    <property type="entry name" value="CHP02117"/>
</dbReference>
<evidence type="ECO:0000313" key="2">
    <source>
        <dbReference type="EMBL" id="OXA97627.1"/>
    </source>
</evidence>
<dbReference type="AlphaFoldDB" id="A0A086AHC6"/>
<reference evidence="1 3" key="1">
    <citation type="submission" date="2014-07" db="EMBL/GenBank/DDBJ databases">
        <title>Genome of Flavobacterium hydatis DSM 2063.</title>
        <authorList>
            <person name="Pipes S.E."/>
            <person name="Stropko S.J."/>
            <person name="Newman J.D."/>
        </authorList>
    </citation>
    <scope>NUCLEOTIDE SEQUENCE [LARGE SCALE GENOMIC DNA]</scope>
    <source>
        <strain evidence="1 3">DSM 2063</strain>
    </source>
</reference>
<sequence>MKKVLKIIGKILLAFVAFILLYVVLAYSISRITVEREPNTKEEVTIYIMTNGVHTDIVVPTRNEFMDWSKEIKYENTISKDTTYQYLAMGWGDKGFYLETPNWSDLKASTALKAASGLSNTAIHATYFSNIKENESCKKIVISKEQYVRLADYIKNSFKKDEKGQFIHIITDQNYGKRDAFYEATGSYSLLHTCNTWANNALKVSGQKCCFWTPIDSAIFAKYETK</sequence>